<name>L9W844_9EURY</name>
<dbReference type="OrthoDB" id="380885at2157"/>
<dbReference type="eggNOG" id="arCOG13454">
    <property type="taxonomic scope" value="Archaea"/>
</dbReference>
<proteinExistence type="predicted"/>
<dbReference type="RefSeq" id="WP_008161678.1">
    <property type="nucleotide sequence ID" value="NZ_AOHX01000033.1"/>
</dbReference>
<keyword evidence="1" id="KW-0472">Membrane</keyword>
<keyword evidence="3" id="KW-1185">Reference proteome</keyword>
<keyword evidence="1" id="KW-0812">Transmembrane</keyword>
<evidence type="ECO:0000313" key="2">
    <source>
        <dbReference type="EMBL" id="ELY45685.1"/>
    </source>
</evidence>
<dbReference type="AlphaFoldDB" id="L9W844"/>
<dbReference type="Proteomes" id="UP000011661">
    <property type="component" value="Unassembled WGS sequence"/>
</dbReference>
<reference evidence="2 3" key="1">
    <citation type="journal article" date="2014" name="PLoS Genet.">
        <title>Phylogenetically driven sequencing of extremely halophilic archaea reveals strategies for static and dynamic osmo-response.</title>
        <authorList>
            <person name="Becker E.A."/>
            <person name="Seitzer P.M."/>
            <person name="Tritt A."/>
            <person name="Larsen D."/>
            <person name="Krusor M."/>
            <person name="Yao A.I."/>
            <person name="Wu D."/>
            <person name="Madern D."/>
            <person name="Eisen J.A."/>
            <person name="Darling A.E."/>
            <person name="Facciotti M.T."/>
        </authorList>
    </citation>
    <scope>NUCLEOTIDE SEQUENCE [LARGE SCALE GENOMIC DNA]</scope>
    <source>
        <strain evidence="2 3">JCM 14089</strain>
    </source>
</reference>
<evidence type="ECO:0000313" key="3">
    <source>
        <dbReference type="Proteomes" id="UP000011661"/>
    </source>
</evidence>
<comment type="caution">
    <text evidence="2">The sequence shown here is derived from an EMBL/GenBank/DDBJ whole genome shotgun (WGS) entry which is preliminary data.</text>
</comment>
<gene>
    <name evidence="2" type="ORF">C495_07890</name>
</gene>
<keyword evidence="1" id="KW-1133">Transmembrane helix</keyword>
<evidence type="ECO:0000256" key="1">
    <source>
        <dbReference type="SAM" id="Phobius"/>
    </source>
</evidence>
<sequence>MDARDAIDVLFDQEVLKLITIAVVGWWLLNASVTGGASGSVGVGTAAPLRFLYDGLVTLTWLTGTVIYYGGVLALLVKLVYEASRRANSS</sequence>
<dbReference type="EMBL" id="AOHX01000033">
    <property type="protein sequence ID" value="ELY45685.1"/>
    <property type="molecule type" value="Genomic_DNA"/>
</dbReference>
<accession>L9W844</accession>
<organism evidence="2 3">
    <name type="scientific">Natronorubrum sulfidifaciens JCM 14089</name>
    <dbReference type="NCBI Taxonomy" id="1230460"/>
    <lineage>
        <taxon>Archaea</taxon>
        <taxon>Methanobacteriati</taxon>
        <taxon>Methanobacteriota</taxon>
        <taxon>Stenosarchaea group</taxon>
        <taxon>Halobacteria</taxon>
        <taxon>Halobacteriales</taxon>
        <taxon>Natrialbaceae</taxon>
        <taxon>Natronorubrum</taxon>
    </lineage>
</organism>
<feature type="transmembrane region" description="Helical" evidence="1">
    <location>
        <begin position="59"/>
        <end position="81"/>
    </location>
</feature>
<protein>
    <submittedName>
        <fullName evidence="2">Uncharacterized protein</fullName>
    </submittedName>
</protein>
<dbReference type="PATRIC" id="fig|1230460.4.peg.1592"/>